<proteinExistence type="inferred from homology"/>
<evidence type="ECO:0000313" key="2">
    <source>
        <dbReference type="EMBL" id="MBB5132305.1"/>
    </source>
</evidence>
<evidence type="ECO:0000256" key="1">
    <source>
        <dbReference type="ARBA" id="ARBA00005564"/>
    </source>
</evidence>
<dbReference type="PANTHER" id="PTHR30344:SF1">
    <property type="entry name" value="6-PHOSPHOGLUCONOLACTONASE"/>
    <property type="match status" value="1"/>
</dbReference>
<dbReference type="Pfam" id="PF10282">
    <property type="entry name" value="Lactonase"/>
    <property type="match status" value="2"/>
</dbReference>
<dbReference type="GO" id="GO:0017057">
    <property type="term" value="F:6-phosphogluconolactonase activity"/>
    <property type="evidence" value="ECO:0007669"/>
    <property type="project" value="TreeGrafter"/>
</dbReference>
<sequence>MRKRGRRTLVTLLAVVVAVAIAVASSLLTRAVGEDDAELGRAGLVMDEAPAQPTAPPAEGDGGQVATVENGVRPAGDADLREGAVFLQSNDPVANEVVAFAREADGTLSEVGRYATGGQGTGSFEDSAQGIVLGTADGEASPIQNIDQADLLFVTNAGSGTISVFRVLGGGLELVGQTPSGGKRPVSLTVNNGLLYVLNSGEEDRRLIVGPTTALENCGHGDAPSVTGFRVTPDGALQAIENSTRQLSGRGRSGCSQVSFTPDGRTLVVSERIASLPGQSRQNKGALVTFDVRYDGTLGRKQLNDPSGVGPFGFNFTRDGKLIVSEQNGALANPGGGNAAAYEINGDRTLRSINGSVANRQTDSCWVAITRDQRLVFVSSPFDGGIISSYRLGRDGALTLAQEVASAPDGKDRKNDRIPEGATDLSLSRDGGFLYQLNSFNGSLWVFKVNSNGLLTYVEQHQVFQLEPFGRGGEAAPFGIASF</sequence>
<dbReference type="AlphaFoldDB" id="A0A840P8H6"/>
<dbReference type="PANTHER" id="PTHR30344">
    <property type="entry name" value="6-PHOSPHOGLUCONOLACTONASE-RELATED"/>
    <property type="match status" value="1"/>
</dbReference>
<dbReference type="Gene3D" id="2.130.10.10">
    <property type="entry name" value="YVTN repeat-like/Quinoprotein amine dehydrogenase"/>
    <property type="match status" value="3"/>
</dbReference>
<protein>
    <submittedName>
        <fullName evidence="2">6-phosphogluconolactonase (Cycloisomerase 2 family)</fullName>
    </submittedName>
</protein>
<dbReference type="InterPro" id="IPR015943">
    <property type="entry name" value="WD40/YVTN_repeat-like_dom_sf"/>
</dbReference>
<dbReference type="InterPro" id="IPR011048">
    <property type="entry name" value="Haem_d1_sf"/>
</dbReference>
<evidence type="ECO:0000313" key="3">
    <source>
        <dbReference type="Proteomes" id="UP000578449"/>
    </source>
</evidence>
<reference evidence="2 3" key="1">
    <citation type="submission" date="2020-08" db="EMBL/GenBank/DDBJ databases">
        <title>Genomic Encyclopedia of Type Strains, Phase IV (KMG-IV): sequencing the most valuable type-strain genomes for metagenomic binning, comparative biology and taxonomic classification.</title>
        <authorList>
            <person name="Goeker M."/>
        </authorList>
    </citation>
    <scope>NUCLEOTIDE SEQUENCE [LARGE SCALE GENOMIC DNA]</scope>
    <source>
        <strain evidence="2 3">DSM 45615</strain>
    </source>
</reference>
<comment type="caution">
    <text evidence="2">The sequence shown here is derived from an EMBL/GenBank/DDBJ whole genome shotgun (WGS) entry which is preliminary data.</text>
</comment>
<accession>A0A840P8H6</accession>
<dbReference type="EMBL" id="JACHGN010000004">
    <property type="protein sequence ID" value="MBB5132305.1"/>
    <property type="molecule type" value="Genomic_DNA"/>
</dbReference>
<dbReference type="SUPFAM" id="SSF51004">
    <property type="entry name" value="C-terminal (heme d1) domain of cytochrome cd1-nitrite reductase"/>
    <property type="match status" value="1"/>
</dbReference>
<dbReference type="GO" id="GO:0016853">
    <property type="term" value="F:isomerase activity"/>
    <property type="evidence" value="ECO:0007669"/>
    <property type="project" value="UniProtKB-KW"/>
</dbReference>
<gene>
    <name evidence="2" type="ORF">HNP84_002021</name>
</gene>
<dbReference type="Proteomes" id="UP000578449">
    <property type="component" value="Unassembled WGS sequence"/>
</dbReference>
<name>A0A840P8H6_9ACTN</name>
<comment type="similarity">
    <text evidence="1">Belongs to the cycloisomerase 2 family.</text>
</comment>
<dbReference type="RefSeq" id="WP_185049160.1">
    <property type="nucleotide sequence ID" value="NZ_BAABIX010000063.1"/>
</dbReference>
<keyword evidence="3" id="KW-1185">Reference proteome</keyword>
<organism evidence="2 3">
    <name type="scientific">Thermocatellispora tengchongensis</name>
    <dbReference type="NCBI Taxonomy" id="1073253"/>
    <lineage>
        <taxon>Bacteria</taxon>
        <taxon>Bacillati</taxon>
        <taxon>Actinomycetota</taxon>
        <taxon>Actinomycetes</taxon>
        <taxon>Streptosporangiales</taxon>
        <taxon>Streptosporangiaceae</taxon>
        <taxon>Thermocatellispora</taxon>
    </lineage>
</organism>
<keyword evidence="2" id="KW-0413">Isomerase</keyword>
<dbReference type="InterPro" id="IPR019405">
    <property type="entry name" value="Lactonase_7-beta_prop"/>
</dbReference>
<dbReference type="InterPro" id="IPR050282">
    <property type="entry name" value="Cycloisomerase_2"/>
</dbReference>